<gene>
    <name evidence="1" type="ORF">CYCCA115_LOCUS1374</name>
</gene>
<dbReference type="AlphaFoldDB" id="A0AAD2CE52"/>
<sequence>MARLRKRLRKPATLNPSVIGILVFGGADPMTGVPGYRDAFAEAFSKKKCIEAWEKVGAAPCTRKCLQSHQVCHRIGDESDSFANQYKDLQLQNDFCVGWLNSHGLDGCHLAAKVDVIKKSELPGLTSMGTAEMQEKLMTANQSGKAFMLTAGHHKTHNDYFVAATLRDNEDEAKKLETIKKMRLELIEQAKGGRDIWEVDRNTEITKLTKTKLEKLLLWKGIGRKDQPKLIGV</sequence>
<name>A0AAD2CE52_9STRA</name>
<protein>
    <submittedName>
        <fullName evidence="1">Uncharacterized protein</fullName>
    </submittedName>
</protein>
<dbReference type="Proteomes" id="UP001295423">
    <property type="component" value="Unassembled WGS sequence"/>
</dbReference>
<proteinExistence type="predicted"/>
<dbReference type="EMBL" id="CAKOGP040000025">
    <property type="protein sequence ID" value="CAJ1927930.1"/>
    <property type="molecule type" value="Genomic_DNA"/>
</dbReference>
<keyword evidence="2" id="KW-1185">Reference proteome</keyword>
<organism evidence="1 2">
    <name type="scientific">Cylindrotheca closterium</name>
    <dbReference type="NCBI Taxonomy" id="2856"/>
    <lineage>
        <taxon>Eukaryota</taxon>
        <taxon>Sar</taxon>
        <taxon>Stramenopiles</taxon>
        <taxon>Ochrophyta</taxon>
        <taxon>Bacillariophyta</taxon>
        <taxon>Bacillariophyceae</taxon>
        <taxon>Bacillariophycidae</taxon>
        <taxon>Bacillariales</taxon>
        <taxon>Bacillariaceae</taxon>
        <taxon>Cylindrotheca</taxon>
    </lineage>
</organism>
<evidence type="ECO:0000313" key="1">
    <source>
        <dbReference type="EMBL" id="CAJ1927930.1"/>
    </source>
</evidence>
<evidence type="ECO:0000313" key="2">
    <source>
        <dbReference type="Proteomes" id="UP001295423"/>
    </source>
</evidence>
<comment type="caution">
    <text evidence="1">The sequence shown here is derived from an EMBL/GenBank/DDBJ whole genome shotgun (WGS) entry which is preliminary data.</text>
</comment>
<reference evidence="1" key="1">
    <citation type="submission" date="2023-08" db="EMBL/GenBank/DDBJ databases">
        <authorList>
            <person name="Audoor S."/>
            <person name="Bilcke G."/>
        </authorList>
    </citation>
    <scope>NUCLEOTIDE SEQUENCE</scope>
</reference>
<accession>A0AAD2CE52</accession>